<feature type="compositionally biased region" description="Low complexity" evidence="2">
    <location>
        <begin position="317"/>
        <end position="327"/>
    </location>
</feature>
<dbReference type="Pfam" id="PF09149">
    <property type="entry name" value="DUF1935"/>
    <property type="match status" value="1"/>
</dbReference>
<dbReference type="PANTHER" id="PTHR10183">
    <property type="entry name" value="CALPAIN"/>
    <property type="match status" value="1"/>
</dbReference>
<feature type="region of interest" description="Disordered" evidence="2">
    <location>
        <begin position="50"/>
        <end position="125"/>
    </location>
</feature>
<comment type="caution">
    <text evidence="1">Lacks conserved residue(s) required for the propagation of feature annotation.</text>
</comment>
<dbReference type="Proteomes" id="UP000284403">
    <property type="component" value="Unassembled WGS sequence"/>
</dbReference>
<feature type="region of interest" description="Disordered" evidence="2">
    <location>
        <begin position="366"/>
        <end position="421"/>
    </location>
</feature>
<evidence type="ECO:0000313" key="5">
    <source>
        <dbReference type="Proteomes" id="UP000284403"/>
    </source>
</evidence>
<dbReference type="GO" id="GO:0006508">
    <property type="term" value="P:proteolysis"/>
    <property type="evidence" value="ECO:0007669"/>
    <property type="project" value="InterPro"/>
</dbReference>
<feature type="region of interest" description="Disordered" evidence="2">
    <location>
        <begin position="175"/>
        <end position="257"/>
    </location>
</feature>
<evidence type="ECO:0000256" key="1">
    <source>
        <dbReference type="PROSITE-ProRule" id="PRU00239"/>
    </source>
</evidence>
<dbReference type="Pfam" id="PF00648">
    <property type="entry name" value="Peptidase_C2"/>
    <property type="match status" value="1"/>
</dbReference>
<dbReference type="SUPFAM" id="SSF101601">
    <property type="entry name" value="Smp-1-like"/>
    <property type="match status" value="1"/>
</dbReference>
<reference evidence="4 5" key="1">
    <citation type="journal article" date="2018" name="BMC Genomics">
        <title>Genomic comparison of Trypanosoma conorhini and Trypanosoma rangeli to Trypanosoma cruzi strains of high and low virulence.</title>
        <authorList>
            <person name="Bradwell K.R."/>
            <person name="Koparde V.N."/>
            <person name="Matveyev A.V."/>
            <person name="Serrano M.G."/>
            <person name="Alves J.M."/>
            <person name="Parikh H."/>
            <person name="Huang B."/>
            <person name="Lee V."/>
            <person name="Espinosa-Alvarez O."/>
            <person name="Ortiz P.A."/>
            <person name="Costa-Martins A.G."/>
            <person name="Teixeira M.M."/>
            <person name="Buck G.A."/>
        </authorList>
    </citation>
    <scope>NUCLEOTIDE SEQUENCE [LARGE SCALE GENOMIC DNA]</scope>
    <source>
        <strain evidence="4 5">025E</strain>
    </source>
</reference>
<dbReference type="PANTHER" id="PTHR10183:SF423">
    <property type="entry name" value="LEUCINE-RICH REPEAT PROTEIN (LRRP)"/>
    <property type="match status" value="1"/>
</dbReference>
<dbReference type="SMART" id="SM00230">
    <property type="entry name" value="CysPc"/>
    <property type="match status" value="1"/>
</dbReference>
<dbReference type="InterPro" id="IPR015232">
    <property type="entry name" value="DUF1935"/>
</dbReference>
<keyword evidence="5" id="KW-1185">Reference proteome</keyword>
<gene>
    <name evidence="4" type="ORF">Tco025E_01252</name>
</gene>
<dbReference type="GO" id="GO:0004198">
    <property type="term" value="F:calcium-dependent cysteine-type endopeptidase activity"/>
    <property type="evidence" value="ECO:0007669"/>
    <property type="project" value="InterPro"/>
</dbReference>
<sequence length="1224" mass="132611">MRRLPCTAATDSAEENERGVSNLLPGKWTPIHRSSAPAVRLSECTHPSIEEECTGVSGDGEVNAPRAPQSSLPTTIALPQGGGAGGSDVRAGSAHVTRPAGPATPAKRGDAVPPSCPARRSSGRTGVDFAPAVLSAKALLSQNTRETLPGSPPLASRCPSPLRLPLCNSVLEEAQHARDPAPAQQPEKVEKGSQEEHLLPGSCRPQLRQQQQPSSSPLSPNAGKGVGLETEAHQHRLSYPPRGVRRGALMRRPRRHPAATVFSTVDTVATSDSTPTTVSLPALQAPLRETPRPPNAPFSPERKKEKGFLSAVPESRSPPSVASAEKASKSVSVASGAGAASLARPAQFPAFGTALEAGSSAVNASSILPAGGNAVGEEKRPAPKTMGMAATRKRDSGPSHMTLASGTHSHAASLRRTPSRGRLSRLVQRVSDAEVLYLIREHVYRSYSGPRCDALIELCDTLLKELEESPSGRGVGRASERDGAAAEDDDGEGDGKSSLGAAEDYSSDEDEFDDGKIRETAYPTSDPHRKYSFASPAVQGATTRVFSSGMLYKIRTESGEIFFFNDTLQYVMVVRVRCQLCGDETIDEKVVQAEVGGGETELTLAVPPEGTSLLMQTSRTLPRVRVKGVRPPKDFAAPSVRYNVQEISAGVDKVREKLGPWDRAGDQKAFLKCCLNNGLKFIDLQFRPAAASLCRPGVDAVTLTPLTWRRPAGYLMLTEVSQARLFRRNISCQLVRQGSLQDHTVIAGIAAVATFPTHVRWMFRHPVSSANGKRERAAGAYRVTLCIGGWWTTLLLDDYFPASLKAPLFARCAVDPRRLWVSFLEKAYAKALGSYAALCSADALEVLTDFTGFPCRNLDELWSEAANNPEAAKLLYKYIHTCARRNFLVMVYTASPLTSSSASSLEITRRLSMRFIGSADALPLFLPGHVYFITEALYYEDLDLCMVRLKNPWTWCAAGQPQTRTKWRRSKWFEQPESSLTMGAVGGATPQAKREDGGGSSETALRKKELGTMWLEWSEALASFEGGGACYTLWSWHDYRVQSRFRQHVPAVVLEVRVGRKVEVVLTLSQESRLRHLGTATTPPYKAMLLLASRHVAASRTEALAYTSSGDIERPGGKMVYCAARDVSLKCSLEPKHSPYYVIPRLQSPDGQEETPFVVSLLCDVVVGGEEAQVHFRRLDPSCQVFQDPRCFTVSAELCTPVTATYQHRTPAGVSTCVGQCIKQ</sequence>
<evidence type="ECO:0000313" key="4">
    <source>
        <dbReference type="EMBL" id="RNF26391.1"/>
    </source>
</evidence>
<proteinExistence type="predicted"/>
<dbReference type="GeneID" id="40314863"/>
<evidence type="ECO:0000256" key="2">
    <source>
        <dbReference type="SAM" id="MobiDB-lite"/>
    </source>
</evidence>
<feature type="region of interest" description="Disordered" evidence="2">
    <location>
        <begin position="286"/>
        <end position="327"/>
    </location>
</feature>
<feature type="region of interest" description="Disordered" evidence="2">
    <location>
        <begin position="1"/>
        <end position="24"/>
    </location>
</feature>
<dbReference type="AlphaFoldDB" id="A0A422Q8U5"/>
<dbReference type="SUPFAM" id="SSF54001">
    <property type="entry name" value="Cysteine proteinases"/>
    <property type="match status" value="1"/>
</dbReference>
<dbReference type="InterPro" id="IPR036310">
    <property type="entry name" value="Smp-1-like_sf"/>
</dbReference>
<dbReference type="PRINTS" id="PR00704">
    <property type="entry name" value="CALPAIN"/>
</dbReference>
<accession>A0A422Q8U5</accession>
<dbReference type="EMBL" id="MKKU01000044">
    <property type="protein sequence ID" value="RNF26391.1"/>
    <property type="molecule type" value="Genomic_DNA"/>
</dbReference>
<dbReference type="Gene3D" id="2.60.40.1180">
    <property type="entry name" value="Golgi alpha-mannosidase II"/>
    <property type="match status" value="1"/>
</dbReference>
<name>A0A422Q8U5_9TRYP</name>
<feature type="region of interest" description="Disordered" evidence="2">
    <location>
        <begin position="468"/>
        <end position="529"/>
    </location>
</feature>
<evidence type="ECO:0000259" key="3">
    <source>
        <dbReference type="PROSITE" id="PS50203"/>
    </source>
</evidence>
<feature type="domain" description="Calpain catalytic" evidence="3">
    <location>
        <begin position="680"/>
        <end position="1033"/>
    </location>
</feature>
<dbReference type="InterPro" id="IPR001300">
    <property type="entry name" value="Peptidase_C2_calpain_cat"/>
</dbReference>
<dbReference type="PROSITE" id="PS50203">
    <property type="entry name" value="CALPAIN_CAT"/>
    <property type="match status" value="1"/>
</dbReference>
<dbReference type="RefSeq" id="XP_029231597.1">
    <property type="nucleotide sequence ID" value="XM_029368190.1"/>
</dbReference>
<dbReference type="InterPro" id="IPR022684">
    <property type="entry name" value="Calpain_cysteine_protease"/>
</dbReference>
<dbReference type="OrthoDB" id="424753at2759"/>
<comment type="caution">
    <text evidence="4">The sequence shown here is derived from an EMBL/GenBank/DDBJ whole genome shotgun (WGS) entry which is preliminary data.</text>
</comment>
<feature type="compositionally biased region" description="Basic and acidic residues" evidence="2">
    <location>
        <begin position="187"/>
        <end position="198"/>
    </location>
</feature>
<feature type="compositionally biased region" description="Low complexity" evidence="2">
    <location>
        <begin position="204"/>
        <end position="220"/>
    </location>
</feature>
<dbReference type="InterPro" id="IPR013780">
    <property type="entry name" value="Glyco_hydro_b"/>
</dbReference>
<organism evidence="4 5">
    <name type="scientific">Trypanosoma conorhini</name>
    <dbReference type="NCBI Taxonomy" id="83891"/>
    <lineage>
        <taxon>Eukaryota</taxon>
        <taxon>Discoba</taxon>
        <taxon>Euglenozoa</taxon>
        <taxon>Kinetoplastea</taxon>
        <taxon>Metakinetoplastina</taxon>
        <taxon>Trypanosomatida</taxon>
        <taxon>Trypanosomatidae</taxon>
        <taxon>Trypanosoma</taxon>
    </lineage>
</organism>
<dbReference type="InterPro" id="IPR038765">
    <property type="entry name" value="Papain-like_cys_pep_sf"/>
</dbReference>
<feature type="compositionally biased region" description="Basic residues" evidence="2">
    <location>
        <begin position="243"/>
        <end position="257"/>
    </location>
</feature>
<protein>
    <submittedName>
        <fullName evidence="4">Putative calpain-like cysteine peptidase</fullName>
    </submittedName>
</protein>